<dbReference type="Proteomes" id="UP000177515">
    <property type="component" value="Chromosome 1"/>
</dbReference>
<accession>A0ABN4TMK9</accession>
<keyword evidence="2 3" id="KW-0786">Thiamine pyrophosphate</keyword>
<gene>
    <name evidence="7" type="ORF">BKK80_14130</name>
</gene>
<dbReference type="CDD" id="cd07035">
    <property type="entry name" value="TPP_PYR_POX_like"/>
    <property type="match status" value="1"/>
</dbReference>
<keyword evidence="8" id="KW-1185">Reference proteome</keyword>
<dbReference type="PROSITE" id="PS00187">
    <property type="entry name" value="TPP_ENZYMES"/>
    <property type="match status" value="1"/>
</dbReference>
<evidence type="ECO:0000259" key="6">
    <source>
        <dbReference type="Pfam" id="PF02776"/>
    </source>
</evidence>
<evidence type="ECO:0000256" key="2">
    <source>
        <dbReference type="ARBA" id="ARBA00023052"/>
    </source>
</evidence>
<dbReference type="EMBL" id="CP017754">
    <property type="protein sequence ID" value="AOZ06830.1"/>
    <property type="molecule type" value="Genomic_DNA"/>
</dbReference>
<feature type="domain" description="Thiamine pyrophosphate enzyme N-terminal TPP-binding" evidence="6">
    <location>
        <begin position="23"/>
        <end position="136"/>
    </location>
</feature>
<dbReference type="Pfam" id="PF02776">
    <property type="entry name" value="TPP_enzyme_N"/>
    <property type="match status" value="1"/>
</dbReference>
<dbReference type="NCBIfam" id="NF006052">
    <property type="entry name" value="PRK08199.1"/>
    <property type="match status" value="1"/>
</dbReference>
<dbReference type="InterPro" id="IPR012001">
    <property type="entry name" value="Thiamin_PyroP_enz_TPP-bd_dom"/>
</dbReference>
<dbReference type="CDD" id="cd00568">
    <property type="entry name" value="TPP_enzymes"/>
    <property type="match status" value="1"/>
</dbReference>
<evidence type="ECO:0000256" key="3">
    <source>
        <dbReference type="RuleBase" id="RU362132"/>
    </source>
</evidence>
<dbReference type="Pfam" id="PF00205">
    <property type="entry name" value="TPP_enzyme_M"/>
    <property type="match status" value="1"/>
</dbReference>
<dbReference type="Pfam" id="PF02775">
    <property type="entry name" value="TPP_enzyme_C"/>
    <property type="match status" value="1"/>
</dbReference>
<dbReference type="PANTHER" id="PTHR18968:SF120">
    <property type="entry name" value="ACETOLACTATE SYNTHASE LARGE SUBUNIT"/>
    <property type="match status" value="1"/>
</dbReference>
<evidence type="ECO:0000313" key="8">
    <source>
        <dbReference type="Proteomes" id="UP000177515"/>
    </source>
</evidence>
<dbReference type="Gene3D" id="3.40.50.1220">
    <property type="entry name" value="TPP-binding domain"/>
    <property type="match status" value="1"/>
</dbReference>
<reference evidence="7 8" key="1">
    <citation type="submission" date="2016-10" db="EMBL/GenBank/DDBJ databases">
        <title>Complete genome sequences of three Cupriavidus strains isolated from various Malaysian environments.</title>
        <authorList>
            <person name="Abdullah A.A.-A."/>
            <person name="Shafie N.A.H."/>
            <person name="Lau N.S."/>
        </authorList>
    </citation>
    <scope>NUCLEOTIDE SEQUENCE [LARGE SCALE GENOMIC DNA]</scope>
    <source>
        <strain evidence="7 8">USMAA1020</strain>
    </source>
</reference>
<feature type="domain" description="Thiamine pyrophosphate enzyme TPP-binding" evidence="5">
    <location>
        <begin position="408"/>
        <end position="558"/>
    </location>
</feature>
<dbReference type="PANTHER" id="PTHR18968">
    <property type="entry name" value="THIAMINE PYROPHOSPHATE ENZYMES"/>
    <property type="match status" value="1"/>
</dbReference>
<evidence type="ECO:0000259" key="5">
    <source>
        <dbReference type="Pfam" id="PF02775"/>
    </source>
</evidence>
<comment type="similarity">
    <text evidence="1 3">Belongs to the TPP enzyme family.</text>
</comment>
<dbReference type="InterPro" id="IPR012000">
    <property type="entry name" value="Thiamin_PyroP_enz_cen_dom"/>
</dbReference>
<dbReference type="SUPFAM" id="SSF52467">
    <property type="entry name" value="DHS-like NAD/FAD-binding domain"/>
    <property type="match status" value="1"/>
</dbReference>
<dbReference type="InterPro" id="IPR045229">
    <property type="entry name" value="TPP_enz"/>
</dbReference>
<evidence type="ECO:0000259" key="4">
    <source>
        <dbReference type="Pfam" id="PF00205"/>
    </source>
</evidence>
<evidence type="ECO:0000313" key="7">
    <source>
        <dbReference type="EMBL" id="AOZ06830.1"/>
    </source>
</evidence>
<dbReference type="InterPro" id="IPR029035">
    <property type="entry name" value="DHS-like_NAD/FAD-binding_dom"/>
</dbReference>
<organism evidence="7 8">
    <name type="scientific">Cupriavidus malaysiensis</name>
    <dbReference type="NCBI Taxonomy" id="367825"/>
    <lineage>
        <taxon>Bacteria</taxon>
        <taxon>Pseudomonadati</taxon>
        <taxon>Pseudomonadota</taxon>
        <taxon>Betaproteobacteria</taxon>
        <taxon>Burkholderiales</taxon>
        <taxon>Burkholderiaceae</taxon>
        <taxon>Cupriavidus</taxon>
    </lineage>
</organism>
<protein>
    <submittedName>
        <fullName evidence="7">Thiamine pyrophosphate-binding protein</fullName>
    </submittedName>
</protein>
<dbReference type="InterPro" id="IPR029061">
    <property type="entry name" value="THDP-binding"/>
</dbReference>
<name>A0ABN4TMK9_9BURK</name>
<evidence type="ECO:0000256" key="1">
    <source>
        <dbReference type="ARBA" id="ARBA00007812"/>
    </source>
</evidence>
<dbReference type="RefSeq" id="WP_071070026.1">
    <property type="nucleotide sequence ID" value="NZ_CP017754.1"/>
</dbReference>
<dbReference type="SUPFAM" id="SSF52518">
    <property type="entry name" value="Thiamin diphosphate-binding fold (THDP-binding)"/>
    <property type="match status" value="2"/>
</dbReference>
<dbReference type="Gene3D" id="3.40.50.970">
    <property type="match status" value="2"/>
</dbReference>
<dbReference type="InterPro" id="IPR011766">
    <property type="entry name" value="TPP_enzyme_TPP-bd"/>
</dbReference>
<feature type="domain" description="Thiamine pyrophosphate enzyme central" evidence="4">
    <location>
        <begin position="208"/>
        <end position="345"/>
    </location>
</feature>
<proteinExistence type="inferred from homology"/>
<sequence length="586" mass="62466">MSQPIPAPAPADPAVSSPSAELGGHLLVDTLLAQGARLAFGVPGESYLAVLDGFHRRREQMRFIVCRQEGGAAVMAEAYGKLTGQPGLAFCTRGPGATNASIGVHTAFQDSTPMILFIGQVGTDFMDREAFQEIDYRRMFGQMAKWVAQVDRVERIPEYVARAYQTATAGRPGPVVLALPEDMLTRHAAAALPAPYQRVMSWPGEAELARLASLLAGAERPFLLLGGSGWTPEACAQMEQFAERFALPVGCAFRGQDLFDNRHPNYAGDVGIGINPALAERIRGADLLLAVGPRLGEMTTGGYTLVRAPRPTQTLIHVHAGAEELGSVYQADLMVQASMPAIAARLARLEPPVAARWRAWTEAAHADYERYRVPPAAEAGAAHAGVDMAEVVRTLDRVLPDDAVVTNGAGNYASWLHRYFRYRPFRAGGRGQLAPTSGAMGYGVPAAVGAKIAFPQRTVVALAGDGCFLMNGQELATAVQYGAAVVFIVVNNGMYGTIRMHQEREYPAHVSGTELHNPDFAALARAYGAHGVLVTETSAFEPALREALAAGRPALIEVRVDPDAITPRTTLSAIRAQALAAGRGGQ</sequence>
<dbReference type="InterPro" id="IPR000399">
    <property type="entry name" value="TPP-bd_CS"/>
</dbReference>